<dbReference type="InterPro" id="IPR009218">
    <property type="entry name" value="HD_phosphohydro"/>
</dbReference>
<comment type="caution">
    <text evidence="1">The sequence shown here is derived from an EMBL/GenBank/DDBJ whole genome shotgun (WGS) entry which is preliminary data.</text>
</comment>
<dbReference type="Gene3D" id="1.10.3210.10">
    <property type="entry name" value="Hypothetical protein af1432"/>
    <property type="match status" value="1"/>
</dbReference>
<dbReference type="RefSeq" id="XP_060338526.1">
    <property type="nucleotide sequence ID" value="XM_060471182.1"/>
</dbReference>
<organism evidence="1 2">
    <name type="scientific">Armillaria tabescens</name>
    <name type="common">Ringless honey mushroom</name>
    <name type="synonym">Agaricus tabescens</name>
    <dbReference type="NCBI Taxonomy" id="1929756"/>
    <lineage>
        <taxon>Eukaryota</taxon>
        <taxon>Fungi</taxon>
        <taxon>Dikarya</taxon>
        <taxon>Basidiomycota</taxon>
        <taxon>Agaricomycotina</taxon>
        <taxon>Agaricomycetes</taxon>
        <taxon>Agaricomycetidae</taxon>
        <taxon>Agaricales</taxon>
        <taxon>Marasmiineae</taxon>
        <taxon>Physalacriaceae</taxon>
        <taxon>Desarmillaria</taxon>
    </lineage>
</organism>
<evidence type="ECO:0000313" key="1">
    <source>
        <dbReference type="EMBL" id="KAK0468251.1"/>
    </source>
</evidence>
<sequence>MDSAEFVRGELTSLLEGLPEGEAANDVWVDAILEKYSEPHRYYHTLTHLEAMLRCLQASKRHIHDPTSLSLAILFHDIVYNPQERNNEILSIDMFERFAMDKCLPAEQTSKVSLFIERTITHTLPEEAGEEGNSSDLHFFLDSDLEVLSRPSDAYRAYASQIRKEYSHVPINDYRAGRIAVLQKFLARERIYFSQEFHAECEAAARRNLQQEIHDLTDS</sequence>
<dbReference type="PANTHER" id="PTHR21174">
    <property type="match status" value="1"/>
</dbReference>
<dbReference type="PANTHER" id="PTHR21174:SF0">
    <property type="entry name" value="HD PHOSPHOHYDROLASE FAMILY PROTEIN-RELATED"/>
    <property type="match status" value="1"/>
</dbReference>
<dbReference type="AlphaFoldDB" id="A0AA39T6N6"/>
<evidence type="ECO:0000313" key="2">
    <source>
        <dbReference type="Proteomes" id="UP001175211"/>
    </source>
</evidence>
<reference evidence="1" key="1">
    <citation type="submission" date="2023-06" db="EMBL/GenBank/DDBJ databases">
        <authorList>
            <consortium name="Lawrence Berkeley National Laboratory"/>
            <person name="Ahrendt S."/>
            <person name="Sahu N."/>
            <person name="Indic B."/>
            <person name="Wong-Bajracharya J."/>
            <person name="Merenyi Z."/>
            <person name="Ke H.-M."/>
            <person name="Monk M."/>
            <person name="Kocsube S."/>
            <person name="Drula E."/>
            <person name="Lipzen A."/>
            <person name="Balint B."/>
            <person name="Henrissat B."/>
            <person name="Andreopoulos B."/>
            <person name="Martin F.M."/>
            <person name="Harder C.B."/>
            <person name="Rigling D."/>
            <person name="Ford K.L."/>
            <person name="Foster G.D."/>
            <person name="Pangilinan J."/>
            <person name="Papanicolaou A."/>
            <person name="Barry K."/>
            <person name="LaButti K."/>
            <person name="Viragh M."/>
            <person name="Koriabine M."/>
            <person name="Yan M."/>
            <person name="Riley R."/>
            <person name="Champramary S."/>
            <person name="Plett K.L."/>
            <person name="Tsai I.J."/>
            <person name="Slot J."/>
            <person name="Sipos G."/>
            <person name="Plett J."/>
            <person name="Nagy L.G."/>
            <person name="Grigoriev I.V."/>
        </authorList>
    </citation>
    <scope>NUCLEOTIDE SEQUENCE</scope>
    <source>
        <strain evidence="1">CCBAS 213</strain>
    </source>
</reference>
<dbReference type="PIRSF" id="PIRSF035170">
    <property type="entry name" value="HD_phosphohydro"/>
    <property type="match status" value="1"/>
</dbReference>
<dbReference type="GeneID" id="85354730"/>
<dbReference type="SUPFAM" id="SSF109604">
    <property type="entry name" value="HD-domain/PDEase-like"/>
    <property type="match status" value="1"/>
</dbReference>
<dbReference type="Proteomes" id="UP001175211">
    <property type="component" value="Unassembled WGS sequence"/>
</dbReference>
<protein>
    <recommendedName>
        <fullName evidence="3">HD domain-containing protein</fullName>
    </recommendedName>
</protein>
<keyword evidence="2" id="KW-1185">Reference proteome</keyword>
<accession>A0AA39T6N6</accession>
<evidence type="ECO:0008006" key="3">
    <source>
        <dbReference type="Google" id="ProtNLM"/>
    </source>
</evidence>
<name>A0AA39T6N6_ARMTA</name>
<proteinExistence type="predicted"/>
<dbReference type="EMBL" id="JAUEPS010000002">
    <property type="protein sequence ID" value="KAK0468251.1"/>
    <property type="molecule type" value="Genomic_DNA"/>
</dbReference>
<gene>
    <name evidence="1" type="ORF">EV420DRAFT_1503520</name>
</gene>